<dbReference type="Proteomes" id="UP000682982">
    <property type="component" value="Unassembled WGS sequence"/>
</dbReference>
<evidence type="ECO:0000313" key="1">
    <source>
        <dbReference type="EMBL" id="MBR7793808.1"/>
    </source>
</evidence>
<gene>
    <name evidence="1" type="ORF">KDM87_14515</name>
</gene>
<accession>A0ABS5H4I3</accession>
<protein>
    <submittedName>
        <fullName evidence="1">Uncharacterized protein</fullName>
    </submittedName>
</protein>
<keyword evidence="2" id="KW-1185">Reference proteome</keyword>
<dbReference type="EMBL" id="JAGSPK010000005">
    <property type="protein sequence ID" value="MBR7793808.1"/>
    <property type="molecule type" value="Genomic_DNA"/>
</dbReference>
<sequence length="86" mass="9747">MPTPMDTMEAQLSAGETPSHDDMAQVLAQCLQERNKFEAIVMDLGTWMAQLVSAHMRKDAIQIKAILDDFIEKKVKVITNHNQQLH</sequence>
<organism evidence="1 2">
    <name type="scientific">Undibacterium rivi</name>
    <dbReference type="NCBI Taxonomy" id="2828729"/>
    <lineage>
        <taxon>Bacteria</taxon>
        <taxon>Pseudomonadati</taxon>
        <taxon>Pseudomonadota</taxon>
        <taxon>Betaproteobacteria</taxon>
        <taxon>Burkholderiales</taxon>
        <taxon>Oxalobacteraceae</taxon>
        <taxon>Undibacterium</taxon>
    </lineage>
</organism>
<comment type="caution">
    <text evidence="1">The sequence shown here is derived from an EMBL/GenBank/DDBJ whole genome shotgun (WGS) entry which is preliminary data.</text>
</comment>
<evidence type="ECO:0000313" key="2">
    <source>
        <dbReference type="Proteomes" id="UP000682982"/>
    </source>
</evidence>
<dbReference type="RefSeq" id="WP_212679745.1">
    <property type="nucleotide sequence ID" value="NZ_JAGSPK010000005.1"/>
</dbReference>
<reference evidence="1 2" key="1">
    <citation type="submission" date="2021-04" db="EMBL/GenBank/DDBJ databases">
        <title>novel species isolated from subtropical streams in China.</title>
        <authorList>
            <person name="Lu H."/>
        </authorList>
    </citation>
    <scope>NUCLEOTIDE SEQUENCE [LARGE SCALE GENOMIC DNA]</scope>
    <source>
        <strain evidence="1 2">FT147W</strain>
    </source>
</reference>
<proteinExistence type="predicted"/>
<name>A0ABS5H4I3_9BURK</name>